<keyword evidence="7" id="KW-1185">Reference proteome</keyword>
<dbReference type="FunFam" id="3.40.640.10:FF:000030">
    <property type="entry name" value="Low-specificity L-threonine aldolase"/>
    <property type="match status" value="1"/>
</dbReference>
<proteinExistence type="inferred from homology"/>
<dbReference type="GO" id="GO:0006545">
    <property type="term" value="P:glycine biosynthetic process"/>
    <property type="evidence" value="ECO:0007669"/>
    <property type="project" value="TreeGrafter"/>
</dbReference>
<gene>
    <name evidence="6" type="ORF">RI129_012699</name>
</gene>
<dbReference type="CDD" id="cd06502">
    <property type="entry name" value="TA_like"/>
    <property type="match status" value="1"/>
</dbReference>
<protein>
    <recommendedName>
        <fullName evidence="5">Aromatic amino acid beta-eliminating lyase/threonine aldolase domain-containing protein</fullName>
    </recommendedName>
</protein>
<dbReference type="InterPro" id="IPR015422">
    <property type="entry name" value="PyrdxlP-dep_Trfase_small"/>
</dbReference>
<dbReference type="Gene3D" id="3.90.1150.10">
    <property type="entry name" value="Aspartate Aminotransferase, domain 1"/>
    <property type="match status" value="1"/>
</dbReference>
<dbReference type="EMBL" id="JAVRBK010000010">
    <property type="protein sequence ID" value="KAK5638404.1"/>
    <property type="molecule type" value="Genomic_DNA"/>
</dbReference>
<dbReference type="GO" id="GO:0006567">
    <property type="term" value="P:L-threonine catabolic process"/>
    <property type="evidence" value="ECO:0007669"/>
    <property type="project" value="TreeGrafter"/>
</dbReference>
<evidence type="ECO:0000259" key="5">
    <source>
        <dbReference type="Pfam" id="PF01212"/>
    </source>
</evidence>
<comment type="cofactor">
    <cofactor evidence="1">
        <name>pyridoxal 5'-phosphate</name>
        <dbReference type="ChEBI" id="CHEBI:597326"/>
    </cofactor>
</comment>
<dbReference type="InterPro" id="IPR015424">
    <property type="entry name" value="PyrdxlP-dep_Trfase"/>
</dbReference>
<keyword evidence="4" id="KW-0456">Lyase</keyword>
<dbReference type="NCBIfam" id="NF041359">
    <property type="entry name" value="GntG_guanitoxin"/>
    <property type="match status" value="1"/>
</dbReference>
<evidence type="ECO:0000256" key="4">
    <source>
        <dbReference type="ARBA" id="ARBA00023239"/>
    </source>
</evidence>
<dbReference type="InterPro" id="IPR015421">
    <property type="entry name" value="PyrdxlP-dep_Trfase_major"/>
</dbReference>
<organism evidence="6 7">
    <name type="scientific">Pyrocoelia pectoralis</name>
    <dbReference type="NCBI Taxonomy" id="417401"/>
    <lineage>
        <taxon>Eukaryota</taxon>
        <taxon>Metazoa</taxon>
        <taxon>Ecdysozoa</taxon>
        <taxon>Arthropoda</taxon>
        <taxon>Hexapoda</taxon>
        <taxon>Insecta</taxon>
        <taxon>Pterygota</taxon>
        <taxon>Neoptera</taxon>
        <taxon>Endopterygota</taxon>
        <taxon>Coleoptera</taxon>
        <taxon>Polyphaga</taxon>
        <taxon>Elateriformia</taxon>
        <taxon>Elateroidea</taxon>
        <taxon>Lampyridae</taxon>
        <taxon>Lampyrinae</taxon>
        <taxon>Pyrocoelia</taxon>
    </lineage>
</organism>
<dbReference type="Pfam" id="PF01212">
    <property type="entry name" value="Beta_elim_lyase"/>
    <property type="match status" value="1"/>
</dbReference>
<dbReference type="AlphaFoldDB" id="A0AAN7V7R6"/>
<dbReference type="InterPro" id="IPR023603">
    <property type="entry name" value="Low_specificity_L-TA-like"/>
</dbReference>
<dbReference type="GO" id="GO:0005829">
    <property type="term" value="C:cytosol"/>
    <property type="evidence" value="ECO:0007669"/>
    <property type="project" value="TreeGrafter"/>
</dbReference>
<comment type="caution">
    <text evidence="6">The sequence shown here is derived from an EMBL/GenBank/DDBJ whole genome shotgun (WGS) entry which is preliminary data.</text>
</comment>
<sequence length="453" mass="50644">MEKFRIKNDPSFVLVQSTEWKCFWSVINNHPTIIYFASTAIKAYISKYFSVVKIITRVRIMPPVVQVVTGNNEEAYNVQVVDIRSDTVSKPTPAMRQAMAVAEVGDDVMGEDPTVRELEKRTSAMLRKESAIFVPSGTMANLIAIMVHCSQRGSEFITGHKSHIFLYEQGGSASLAGAQCALVANKADGTFDLDEVRKRIRVNTDFHQTSTSLILVENTHNMCGGQVLPLSWLDELHTIASQHDIPIHMDGARLMNAVIQSKLPASRIVRDMTSVCFCLSKGLGCPIGSMLCGTEKFITHAKRIRKLLGGGLRQSGIVAAAGLVAFDEMIDRLQIDHDHTYKIAKGIHCLKSELVRVDLDKVQTNILMVHIDDNRMLAEDFVKRLATVKENDSIKVIVKVSIRHEKCIRIVLHWEIDDNDVEKAIEKIYMVVKEFESNPLNQKVQKACVSSIK</sequence>
<feature type="domain" description="Aromatic amino acid beta-eliminating lyase/threonine aldolase" evidence="5">
    <location>
        <begin position="82"/>
        <end position="371"/>
    </location>
</feature>
<dbReference type="Gene3D" id="3.40.640.10">
    <property type="entry name" value="Type I PLP-dependent aspartate aminotransferase-like (Major domain)"/>
    <property type="match status" value="1"/>
</dbReference>
<dbReference type="SUPFAM" id="SSF53383">
    <property type="entry name" value="PLP-dependent transferases"/>
    <property type="match status" value="1"/>
</dbReference>
<name>A0AAN7V7R6_9COLE</name>
<accession>A0AAN7V7R6</accession>
<reference evidence="6 7" key="1">
    <citation type="journal article" date="2024" name="Insects">
        <title>An Improved Chromosome-Level Genome Assembly of the Firefly Pyrocoelia pectoralis.</title>
        <authorList>
            <person name="Fu X."/>
            <person name="Meyer-Rochow V.B."/>
            <person name="Ballantyne L."/>
            <person name="Zhu X."/>
        </authorList>
    </citation>
    <scope>NUCLEOTIDE SEQUENCE [LARGE SCALE GENOMIC DNA]</scope>
    <source>
        <strain evidence="6">XCY_ONT2</strain>
    </source>
</reference>
<dbReference type="GO" id="GO:0008732">
    <property type="term" value="F:L-allo-threonine aldolase activity"/>
    <property type="evidence" value="ECO:0007669"/>
    <property type="project" value="TreeGrafter"/>
</dbReference>
<evidence type="ECO:0000256" key="1">
    <source>
        <dbReference type="ARBA" id="ARBA00001933"/>
    </source>
</evidence>
<evidence type="ECO:0000313" key="6">
    <source>
        <dbReference type="EMBL" id="KAK5638404.1"/>
    </source>
</evidence>
<evidence type="ECO:0000256" key="3">
    <source>
        <dbReference type="ARBA" id="ARBA00022898"/>
    </source>
</evidence>
<evidence type="ECO:0000313" key="7">
    <source>
        <dbReference type="Proteomes" id="UP001329430"/>
    </source>
</evidence>
<evidence type="ECO:0000256" key="2">
    <source>
        <dbReference type="ARBA" id="ARBA00006966"/>
    </source>
</evidence>
<dbReference type="Proteomes" id="UP001329430">
    <property type="component" value="Chromosome 10"/>
</dbReference>
<dbReference type="InterPro" id="IPR001597">
    <property type="entry name" value="ArAA_b-elim_lyase/Thr_aldolase"/>
</dbReference>
<keyword evidence="3" id="KW-0663">Pyridoxal phosphate</keyword>
<dbReference type="PANTHER" id="PTHR48097:SF9">
    <property type="entry name" value="L-THREONINE ALDOLASE"/>
    <property type="match status" value="1"/>
</dbReference>
<dbReference type="PANTHER" id="PTHR48097">
    <property type="entry name" value="L-THREONINE ALDOLASE-RELATED"/>
    <property type="match status" value="1"/>
</dbReference>
<comment type="similarity">
    <text evidence="2">Belongs to the threonine aldolase family.</text>
</comment>